<dbReference type="EC" id="2.7.7.7" evidence="1"/>
<comment type="similarity">
    <text evidence="6">Belongs to the DNA polymerase HolA subunit family.</text>
</comment>
<evidence type="ECO:0000256" key="1">
    <source>
        <dbReference type="ARBA" id="ARBA00012417"/>
    </source>
</evidence>
<protein>
    <recommendedName>
        <fullName evidence="1">DNA-directed DNA polymerase</fullName>
        <ecNumber evidence="1">2.7.7.7</ecNumber>
    </recommendedName>
</protein>
<evidence type="ECO:0000256" key="2">
    <source>
        <dbReference type="ARBA" id="ARBA00022679"/>
    </source>
</evidence>
<dbReference type="AlphaFoldDB" id="A0A4U1JJA3"/>
<dbReference type="GO" id="GO:0006261">
    <property type="term" value="P:DNA-templated DNA replication"/>
    <property type="evidence" value="ECO:0007669"/>
    <property type="project" value="TreeGrafter"/>
</dbReference>
<dbReference type="GO" id="GO:0003677">
    <property type="term" value="F:DNA binding"/>
    <property type="evidence" value="ECO:0007669"/>
    <property type="project" value="InterPro"/>
</dbReference>
<keyword evidence="11" id="KW-1185">Reference proteome</keyword>
<dbReference type="SUPFAM" id="SSF52540">
    <property type="entry name" value="P-loop containing nucleoside triphosphate hydrolases"/>
    <property type="match status" value="1"/>
</dbReference>
<comment type="caution">
    <text evidence="10">The sequence shown here is derived from an EMBL/GenBank/DDBJ whole genome shotgun (WGS) entry which is preliminary data.</text>
</comment>
<dbReference type="InterPro" id="IPR008921">
    <property type="entry name" value="DNA_pol3_clamp-load_cplx_C"/>
</dbReference>
<keyword evidence="5" id="KW-0239">DNA-directed DNA polymerase</keyword>
<evidence type="ECO:0000256" key="6">
    <source>
        <dbReference type="ARBA" id="ARBA00034754"/>
    </source>
</evidence>
<dbReference type="EMBL" id="SSMQ01000002">
    <property type="protein sequence ID" value="TKD12572.1"/>
    <property type="molecule type" value="Genomic_DNA"/>
</dbReference>
<keyword evidence="3 10" id="KW-0548">Nucleotidyltransferase</keyword>
<dbReference type="NCBIfam" id="TIGR01128">
    <property type="entry name" value="holA"/>
    <property type="match status" value="1"/>
</dbReference>
<comment type="catalytic activity">
    <reaction evidence="7">
        <text>DNA(n) + a 2'-deoxyribonucleoside 5'-triphosphate = DNA(n+1) + diphosphate</text>
        <dbReference type="Rhea" id="RHEA:22508"/>
        <dbReference type="Rhea" id="RHEA-COMP:17339"/>
        <dbReference type="Rhea" id="RHEA-COMP:17340"/>
        <dbReference type="ChEBI" id="CHEBI:33019"/>
        <dbReference type="ChEBI" id="CHEBI:61560"/>
        <dbReference type="ChEBI" id="CHEBI:173112"/>
        <dbReference type="EC" id="2.7.7.7"/>
    </reaction>
</comment>
<dbReference type="Gene3D" id="1.20.272.10">
    <property type="match status" value="1"/>
</dbReference>
<reference evidence="10 11" key="1">
    <citation type="submission" date="2019-04" db="EMBL/GenBank/DDBJ databases">
        <authorList>
            <person name="Li Y."/>
            <person name="Wang J."/>
        </authorList>
    </citation>
    <scope>NUCLEOTIDE SEQUENCE [LARGE SCALE GENOMIC DNA]</scope>
    <source>
        <strain evidence="10 11">DSM 14668</strain>
    </source>
</reference>
<sequence length="353" mass="37874">MTPEQAIQEATKGTLRPVYLVLGEERYLADKVVHALREATMLGGIAGFNEDKFTAGEASVDAVLSASKMVPMMAKRRFVLARGLERWEKKGDSEDDEGGGKSASEGKRGAKDASPLDALAEYAKAPASSTVLVLSATKLHAQRKIVTAAKKEDFLVNCEPVSRKALPTVVRQMSKERGHDIAPDVADHLAEIAGPELGYVADAIERLSLFVGEGKPITEDAVVTMVMKVRPGSVWDLVDALTRRRLDKALAVLAEVVDSKDGGLPLLGLVASNVRKMVKMDSALRAGANVNEAAARAGIPPFKAQETAQTLKSLPRGTLPTWVRLLAEADRALKGSKRTPQAVLETMVISMCR</sequence>
<dbReference type="RefSeq" id="WP_136927209.1">
    <property type="nucleotide sequence ID" value="NZ_SSMQ01000002.1"/>
</dbReference>
<dbReference type="Gene3D" id="3.40.50.300">
    <property type="entry name" value="P-loop containing nucleotide triphosphate hydrolases"/>
    <property type="match status" value="1"/>
</dbReference>
<evidence type="ECO:0000259" key="9">
    <source>
        <dbReference type="Pfam" id="PF21694"/>
    </source>
</evidence>
<dbReference type="InterPro" id="IPR027417">
    <property type="entry name" value="P-loop_NTPase"/>
</dbReference>
<gene>
    <name evidence="10" type="primary">holA</name>
    <name evidence="10" type="ORF">E8A74_02120</name>
</gene>
<dbReference type="PANTHER" id="PTHR34388">
    <property type="entry name" value="DNA POLYMERASE III SUBUNIT DELTA"/>
    <property type="match status" value="1"/>
</dbReference>
<evidence type="ECO:0000313" key="10">
    <source>
        <dbReference type="EMBL" id="TKD12572.1"/>
    </source>
</evidence>
<evidence type="ECO:0000256" key="5">
    <source>
        <dbReference type="ARBA" id="ARBA00022932"/>
    </source>
</evidence>
<dbReference type="OrthoDB" id="9769782at2"/>
<dbReference type="GO" id="GO:0009360">
    <property type="term" value="C:DNA polymerase III complex"/>
    <property type="evidence" value="ECO:0007669"/>
    <property type="project" value="TreeGrafter"/>
</dbReference>
<dbReference type="InterPro" id="IPR048466">
    <property type="entry name" value="DNA_pol3_delta-like_C"/>
</dbReference>
<evidence type="ECO:0000256" key="7">
    <source>
        <dbReference type="ARBA" id="ARBA00049244"/>
    </source>
</evidence>
<evidence type="ECO:0000256" key="8">
    <source>
        <dbReference type="SAM" id="MobiDB-lite"/>
    </source>
</evidence>
<feature type="domain" description="DNA polymerase III delta subunit-like C-terminal" evidence="9">
    <location>
        <begin position="233"/>
        <end position="350"/>
    </location>
</feature>
<evidence type="ECO:0000313" key="11">
    <source>
        <dbReference type="Proteomes" id="UP000309215"/>
    </source>
</evidence>
<dbReference type="SUPFAM" id="SSF48019">
    <property type="entry name" value="post-AAA+ oligomerization domain-like"/>
    <property type="match status" value="1"/>
</dbReference>
<feature type="region of interest" description="Disordered" evidence="8">
    <location>
        <begin position="89"/>
        <end position="111"/>
    </location>
</feature>
<evidence type="ECO:0000256" key="3">
    <source>
        <dbReference type="ARBA" id="ARBA00022695"/>
    </source>
</evidence>
<evidence type="ECO:0000256" key="4">
    <source>
        <dbReference type="ARBA" id="ARBA00022705"/>
    </source>
</evidence>
<dbReference type="Proteomes" id="UP000309215">
    <property type="component" value="Unassembled WGS sequence"/>
</dbReference>
<keyword evidence="2 10" id="KW-0808">Transferase</keyword>
<keyword evidence="4" id="KW-0235">DNA replication</keyword>
<organism evidence="10 11">
    <name type="scientific">Polyangium fumosum</name>
    <dbReference type="NCBI Taxonomy" id="889272"/>
    <lineage>
        <taxon>Bacteria</taxon>
        <taxon>Pseudomonadati</taxon>
        <taxon>Myxococcota</taxon>
        <taxon>Polyangia</taxon>
        <taxon>Polyangiales</taxon>
        <taxon>Polyangiaceae</taxon>
        <taxon>Polyangium</taxon>
    </lineage>
</organism>
<dbReference type="Gene3D" id="1.10.8.60">
    <property type="match status" value="1"/>
</dbReference>
<dbReference type="Pfam" id="PF21694">
    <property type="entry name" value="DNA_pol3_delta_C"/>
    <property type="match status" value="1"/>
</dbReference>
<dbReference type="GO" id="GO:0003887">
    <property type="term" value="F:DNA-directed DNA polymerase activity"/>
    <property type="evidence" value="ECO:0007669"/>
    <property type="project" value="UniProtKB-KW"/>
</dbReference>
<name>A0A4U1JJA3_9BACT</name>
<accession>A0A4U1JJA3</accession>
<dbReference type="PANTHER" id="PTHR34388:SF1">
    <property type="entry name" value="DNA POLYMERASE III SUBUNIT DELTA"/>
    <property type="match status" value="1"/>
</dbReference>
<proteinExistence type="inferred from homology"/>
<dbReference type="InterPro" id="IPR005790">
    <property type="entry name" value="DNA_polIII_delta"/>
</dbReference>